<name>A0AAP0PUM4_9MAGN</name>
<organism evidence="1 2">
    <name type="scientific">Stephania japonica</name>
    <dbReference type="NCBI Taxonomy" id="461633"/>
    <lineage>
        <taxon>Eukaryota</taxon>
        <taxon>Viridiplantae</taxon>
        <taxon>Streptophyta</taxon>
        <taxon>Embryophyta</taxon>
        <taxon>Tracheophyta</taxon>
        <taxon>Spermatophyta</taxon>
        <taxon>Magnoliopsida</taxon>
        <taxon>Ranunculales</taxon>
        <taxon>Menispermaceae</taxon>
        <taxon>Menispermoideae</taxon>
        <taxon>Cissampelideae</taxon>
        <taxon>Stephania</taxon>
    </lineage>
</organism>
<protein>
    <submittedName>
        <fullName evidence="1">Uncharacterized protein</fullName>
    </submittedName>
</protein>
<proteinExistence type="predicted"/>
<gene>
    <name evidence="1" type="ORF">Sjap_001016</name>
</gene>
<evidence type="ECO:0000313" key="2">
    <source>
        <dbReference type="Proteomes" id="UP001417504"/>
    </source>
</evidence>
<accession>A0AAP0PUM4</accession>
<sequence>MGTERSLILNNVLLDMYANNEEGSCEAQKDNLSWMTMPSGFGVLIMDQDSIIQSKSRLSLQLHFRWLMF</sequence>
<keyword evidence="2" id="KW-1185">Reference proteome</keyword>
<dbReference type="EMBL" id="JBBNAE010000001">
    <property type="protein sequence ID" value="KAK9153536.1"/>
    <property type="molecule type" value="Genomic_DNA"/>
</dbReference>
<comment type="caution">
    <text evidence="1">The sequence shown here is derived from an EMBL/GenBank/DDBJ whole genome shotgun (WGS) entry which is preliminary data.</text>
</comment>
<reference evidence="1 2" key="1">
    <citation type="submission" date="2024-01" db="EMBL/GenBank/DDBJ databases">
        <title>Genome assemblies of Stephania.</title>
        <authorList>
            <person name="Yang L."/>
        </authorList>
    </citation>
    <scope>NUCLEOTIDE SEQUENCE [LARGE SCALE GENOMIC DNA]</scope>
    <source>
        <strain evidence="1">QJT</strain>
        <tissue evidence="1">Leaf</tissue>
    </source>
</reference>
<dbReference type="Proteomes" id="UP001417504">
    <property type="component" value="Unassembled WGS sequence"/>
</dbReference>
<evidence type="ECO:0000313" key="1">
    <source>
        <dbReference type="EMBL" id="KAK9153536.1"/>
    </source>
</evidence>
<dbReference type="AlphaFoldDB" id="A0AAP0PUM4"/>